<protein>
    <recommendedName>
        <fullName evidence="4">Secreted protein</fullName>
    </recommendedName>
</protein>
<accession>A0A1D1VZ70</accession>
<dbReference type="EMBL" id="BDGG01000010">
    <property type="protein sequence ID" value="GAV03909.1"/>
    <property type="molecule type" value="Genomic_DNA"/>
</dbReference>
<sequence length="151" mass="17172">MMLLLACFFSYFNCPTMVPKMAVVRQKDVKSRPLDICSRPPTDVPFAWLWSVCEIPVCRRFSLHDDEHLPSCFRFRDFQLGLFRLDRCLAATQLGHLGILHDADLSCFLSRITSRDEVDNAASWTVVSTVSFILLAFFAIHPSVPTVKCVS</sequence>
<feature type="signal peptide" evidence="1">
    <location>
        <begin position="1"/>
        <end position="17"/>
    </location>
</feature>
<evidence type="ECO:0008006" key="4">
    <source>
        <dbReference type="Google" id="ProtNLM"/>
    </source>
</evidence>
<organism evidence="2 3">
    <name type="scientific">Ramazzottius varieornatus</name>
    <name type="common">Water bear</name>
    <name type="synonym">Tardigrade</name>
    <dbReference type="NCBI Taxonomy" id="947166"/>
    <lineage>
        <taxon>Eukaryota</taxon>
        <taxon>Metazoa</taxon>
        <taxon>Ecdysozoa</taxon>
        <taxon>Tardigrada</taxon>
        <taxon>Eutardigrada</taxon>
        <taxon>Parachela</taxon>
        <taxon>Hypsibioidea</taxon>
        <taxon>Ramazzottiidae</taxon>
        <taxon>Ramazzottius</taxon>
    </lineage>
</organism>
<comment type="caution">
    <text evidence="2">The sequence shown here is derived from an EMBL/GenBank/DDBJ whole genome shotgun (WGS) entry which is preliminary data.</text>
</comment>
<keyword evidence="1" id="KW-0732">Signal</keyword>
<keyword evidence="3" id="KW-1185">Reference proteome</keyword>
<dbReference type="AlphaFoldDB" id="A0A1D1VZ70"/>
<reference evidence="2 3" key="1">
    <citation type="journal article" date="2016" name="Nat. Commun.">
        <title>Extremotolerant tardigrade genome and improved radiotolerance of human cultured cells by tardigrade-unique protein.</title>
        <authorList>
            <person name="Hashimoto T."/>
            <person name="Horikawa D.D."/>
            <person name="Saito Y."/>
            <person name="Kuwahara H."/>
            <person name="Kozuka-Hata H."/>
            <person name="Shin-I T."/>
            <person name="Minakuchi Y."/>
            <person name="Ohishi K."/>
            <person name="Motoyama A."/>
            <person name="Aizu T."/>
            <person name="Enomoto A."/>
            <person name="Kondo K."/>
            <person name="Tanaka S."/>
            <person name="Hara Y."/>
            <person name="Koshikawa S."/>
            <person name="Sagara H."/>
            <person name="Miura T."/>
            <person name="Yokobori S."/>
            <person name="Miyagawa K."/>
            <person name="Suzuki Y."/>
            <person name="Kubo T."/>
            <person name="Oyama M."/>
            <person name="Kohara Y."/>
            <person name="Fujiyama A."/>
            <person name="Arakawa K."/>
            <person name="Katayama T."/>
            <person name="Toyoda A."/>
            <person name="Kunieda T."/>
        </authorList>
    </citation>
    <scope>NUCLEOTIDE SEQUENCE [LARGE SCALE GENOMIC DNA]</scope>
    <source>
        <strain evidence="2 3">YOKOZUNA-1</strain>
    </source>
</reference>
<proteinExistence type="predicted"/>
<gene>
    <name evidence="2" type="primary">RvY_14273-1</name>
    <name evidence="2" type="synonym">RvY_14273.1</name>
    <name evidence="2" type="ORF">RvY_14273</name>
</gene>
<evidence type="ECO:0000256" key="1">
    <source>
        <dbReference type="SAM" id="SignalP"/>
    </source>
</evidence>
<feature type="chain" id="PRO_5008899007" description="Secreted protein" evidence="1">
    <location>
        <begin position="18"/>
        <end position="151"/>
    </location>
</feature>
<dbReference type="Proteomes" id="UP000186922">
    <property type="component" value="Unassembled WGS sequence"/>
</dbReference>
<evidence type="ECO:0000313" key="3">
    <source>
        <dbReference type="Proteomes" id="UP000186922"/>
    </source>
</evidence>
<name>A0A1D1VZ70_RAMVA</name>
<evidence type="ECO:0000313" key="2">
    <source>
        <dbReference type="EMBL" id="GAV03909.1"/>
    </source>
</evidence>